<dbReference type="SMART" id="SM00388">
    <property type="entry name" value="HisKA"/>
    <property type="match status" value="1"/>
</dbReference>
<keyword evidence="5" id="KW-0808">Transferase</keyword>
<keyword evidence="6" id="KW-1185">Reference proteome</keyword>
<evidence type="ECO:0000259" key="3">
    <source>
        <dbReference type="SMART" id="SM00388"/>
    </source>
</evidence>
<protein>
    <recommendedName>
        <fullName evidence="2">histidine kinase</fullName>
        <ecNumber evidence="2">2.7.13.3</ecNumber>
    </recommendedName>
</protein>
<dbReference type="SUPFAM" id="SSF47384">
    <property type="entry name" value="Homodimeric domain of signal transducing histidine kinase"/>
    <property type="match status" value="1"/>
</dbReference>
<dbReference type="Proteomes" id="UP000054820">
    <property type="component" value="Unassembled WGS sequence"/>
</dbReference>
<sequence length="217" mass="24651">MKKEINESSHTCNISKLVHEINQPLTAIKAYLGGCELRLQKNDLSSVQMMNVLQTINKHIELLQKKIYSLHDLIAQENFIAPQSIDVLITEITSLYSYEIEYHNIGLSMDFHANIPDLPINKLPLKQVLFRLLKHCIATVEENKIQNAQLEIQTIIHEDAINIMIKSNLPMKEDNLERELAYCRTLLNVNNGTLSADLLANGICFQIIITKGNGYAI</sequence>
<evidence type="ECO:0000313" key="5">
    <source>
        <dbReference type="EMBL" id="STY23825.1"/>
    </source>
</evidence>
<dbReference type="EMBL" id="UGOY01000001">
    <property type="protein sequence ID" value="STY23825.1"/>
    <property type="molecule type" value="Genomic_DNA"/>
</dbReference>
<keyword evidence="5" id="KW-0418">Kinase</keyword>
<dbReference type="InterPro" id="IPR036890">
    <property type="entry name" value="HATPase_C_sf"/>
</dbReference>
<evidence type="ECO:0000256" key="2">
    <source>
        <dbReference type="ARBA" id="ARBA00012438"/>
    </source>
</evidence>
<dbReference type="AlphaFoldDB" id="A0A378L9U5"/>
<organism evidence="5 7">
    <name type="scientific">Legionella steigerwaltii</name>
    <dbReference type="NCBI Taxonomy" id="460"/>
    <lineage>
        <taxon>Bacteria</taxon>
        <taxon>Pseudomonadati</taxon>
        <taxon>Pseudomonadota</taxon>
        <taxon>Gammaproteobacteria</taxon>
        <taxon>Legionellales</taxon>
        <taxon>Legionellaceae</taxon>
        <taxon>Legionella</taxon>
    </lineage>
</organism>
<evidence type="ECO:0000313" key="4">
    <source>
        <dbReference type="EMBL" id="KTD71658.1"/>
    </source>
</evidence>
<dbReference type="RefSeq" id="WP_058478385.1">
    <property type="nucleotide sequence ID" value="NZ_CAAAIO010000021.1"/>
</dbReference>
<dbReference type="STRING" id="460.Lstg_2866"/>
<name>A0A378L9U5_9GAMM</name>
<feature type="domain" description="Signal transduction histidine kinase dimerisation/phosphoacceptor" evidence="3">
    <location>
        <begin position="9"/>
        <end position="79"/>
    </location>
</feature>
<dbReference type="CDD" id="cd00082">
    <property type="entry name" value="HisKA"/>
    <property type="match status" value="1"/>
</dbReference>
<comment type="catalytic activity">
    <reaction evidence="1">
        <text>ATP + protein L-histidine = ADP + protein N-phospho-L-histidine.</text>
        <dbReference type="EC" id="2.7.13.3"/>
    </reaction>
</comment>
<dbReference type="EC" id="2.7.13.3" evidence="2"/>
<evidence type="ECO:0000313" key="6">
    <source>
        <dbReference type="Proteomes" id="UP000054820"/>
    </source>
</evidence>
<accession>A0A378L9U5</accession>
<dbReference type="InterPro" id="IPR003661">
    <property type="entry name" value="HisK_dim/P_dom"/>
</dbReference>
<proteinExistence type="predicted"/>
<dbReference type="Gene3D" id="1.10.287.130">
    <property type="match status" value="1"/>
</dbReference>
<dbReference type="GO" id="GO:0000155">
    <property type="term" value="F:phosphorelay sensor kinase activity"/>
    <property type="evidence" value="ECO:0007669"/>
    <property type="project" value="InterPro"/>
</dbReference>
<reference evidence="4 6" key="1">
    <citation type="submission" date="2015-11" db="EMBL/GenBank/DDBJ databases">
        <title>Genomic analysis of 38 Legionella species identifies large and diverse effector repertoires.</title>
        <authorList>
            <person name="Burstein D."/>
            <person name="Amaro F."/>
            <person name="Zusman T."/>
            <person name="Lifshitz Z."/>
            <person name="Cohen O."/>
            <person name="Gilbert J.A."/>
            <person name="Pupko T."/>
            <person name="Shuman H.A."/>
            <person name="Segal G."/>
        </authorList>
    </citation>
    <scope>NUCLEOTIDE SEQUENCE [LARGE SCALE GENOMIC DNA]</scope>
    <source>
        <strain evidence="4 6">SC-18-C9</strain>
    </source>
</reference>
<dbReference type="EMBL" id="LNYZ01000030">
    <property type="protein sequence ID" value="KTD71658.1"/>
    <property type="molecule type" value="Genomic_DNA"/>
</dbReference>
<dbReference type="Gene3D" id="3.30.565.10">
    <property type="entry name" value="Histidine kinase-like ATPase, C-terminal domain"/>
    <property type="match status" value="1"/>
</dbReference>
<reference evidence="5 7" key="2">
    <citation type="submission" date="2018-06" db="EMBL/GenBank/DDBJ databases">
        <authorList>
            <consortium name="Pathogen Informatics"/>
            <person name="Doyle S."/>
        </authorList>
    </citation>
    <scope>NUCLEOTIDE SEQUENCE [LARGE SCALE GENOMIC DNA]</scope>
    <source>
        <strain evidence="5 7">NCTC11991</strain>
    </source>
</reference>
<dbReference type="Proteomes" id="UP000255110">
    <property type="component" value="Unassembled WGS sequence"/>
</dbReference>
<evidence type="ECO:0000313" key="7">
    <source>
        <dbReference type="Proteomes" id="UP000255110"/>
    </source>
</evidence>
<dbReference type="OrthoDB" id="5635875at2"/>
<evidence type="ECO:0000256" key="1">
    <source>
        <dbReference type="ARBA" id="ARBA00000085"/>
    </source>
</evidence>
<dbReference type="InterPro" id="IPR036097">
    <property type="entry name" value="HisK_dim/P_sf"/>
</dbReference>
<gene>
    <name evidence="4" type="ORF">Lstg_2866</name>
    <name evidence="5" type="ORF">NCTC11991_02435</name>
</gene>